<dbReference type="Pfam" id="PF00122">
    <property type="entry name" value="E1-E2_ATPase"/>
    <property type="match status" value="1"/>
</dbReference>
<dbReference type="Gene3D" id="2.70.150.10">
    <property type="entry name" value="Calcium-transporting ATPase, cytoplasmic transduction domain A"/>
    <property type="match status" value="1"/>
</dbReference>
<evidence type="ECO:0000256" key="16">
    <source>
        <dbReference type="ARBA" id="ARBA00023136"/>
    </source>
</evidence>
<dbReference type="GO" id="GO:0016887">
    <property type="term" value="F:ATP hydrolysis activity"/>
    <property type="evidence" value="ECO:0007669"/>
    <property type="project" value="InterPro"/>
</dbReference>
<feature type="transmembrane region" description="Helical" evidence="18">
    <location>
        <begin position="25"/>
        <end position="44"/>
    </location>
</feature>
<protein>
    <recommendedName>
        <fullName evidence="3">P-type Ca(2+) transporter</fullName>
        <ecNumber evidence="3">7.2.2.10</ecNumber>
    </recommendedName>
</protein>
<dbReference type="SUPFAM" id="SSF81665">
    <property type="entry name" value="Calcium ATPase, transmembrane domain M"/>
    <property type="match status" value="1"/>
</dbReference>
<dbReference type="FunFam" id="3.40.50.1000:FF:000028">
    <property type="entry name" value="Calcium-transporting P-type ATPase, putative"/>
    <property type="match status" value="1"/>
</dbReference>
<dbReference type="SUPFAM" id="SSF81653">
    <property type="entry name" value="Calcium ATPase, transduction domain A"/>
    <property type="match status" value="1"/>
</dbReference>
<dbReference type="Gene3D" id="3.40.1110.10">
    <property type="entry name" value="Calcium-transporting ATPase, cytoplasmic domain N"/>
    <property type="match status" value="1"/>
</dbReference>
<dbReference type="Pfam" id="PF00690">
    <property type="entry name" value="Cation_ATPase_N"/>
    <property type="match status" value="1"/>
</dbReference>
<feature type="transmembrane region" description="Helical" evidence="18">
    <location>
        <begin position="840"/>
        <end position="857"/>
    </location>
</feature>
<dbReference type="Gene3D" id="1.20.1110.10">
    <property type="entry name" value="Calcium-transporting ATPase, transmembrane domain"/>
    <property type="match status" value="1"/>
</dbReference>
<evidence type="ECO:0000256" key="4">
    <source>
        <dbReference type="ARBA" id="ARBA00022448"/>
    </source>
</evidence>
<evidence type="ECO:0000256" key="2">
    <source>
        <dbReference type="ARBA" id="ARBA00005675"/>
    </source>
</evidence>
<feature type="transmembrane region" description="Helical" evidence="18">
    <location>
        <begin position="131"/>
        <end position="147"/>
    </location>
</feature>
<evidence type="ECO:0000256" key="5">
    <source>
        <dbReference type="ARBA" id="ARBA00022475"/>
    </source>
</evidence>
<dbReference type="InterPro" id="IPR023299">
    <property type="entry name" value="ATPase_P-typ_cyto_dom_N"/>
</dbReference>
<dbReference type="GO" id="GO:0005524">
    <property type="term" value="F:ATP binding"/>
    <property type="evidence" value="ECO:0007669"/>
    <property type="project" value="UniProtKB-KW"/>
</dbReference>
<comment type="subcellular location">
    <subcellularLocation>
        <location evidence="1">Cell membrane</location>
        <topology evidence="1">Multi-pass membrane protein</topology>
    </subcellularLocation>
</comment>
<dbReference type="FunFam" id="3.40.1110.10:FF:000053">
    <property type="entry name" value="Cation-transporting ATPase, E1-E2 family"/>
    <property type="match status" value="1"/>
</dbReference>
<evidence type="ECO:0000256" key="7">
    <source>
        <dbReference type="ARBA" id="ARBA00022568"/>
    </source>
</evidence>
<dbReference type="GO" id="GO:0005388">
    <property type="term" value="F:P-type calcium transporter activity"/>
    <property type="evidence" value="ECO:0007669"/>
    <property type="project" value="UniProtKB-EC"/>
</dbReference>
<dbReference type="PROSITE" id="PS00154">
    <property type="entry name" value="ATPASE_E1_E2"/>
    <property type="match status" value="1"/>
</dbReference>
<evidence type="ECO:0000256" key="8">
    <source>
        <dbReference type="ARBA" id="ARBA00022692"/>
    </source>
</evidence>
<feature type="transmembrane region" description="Helical" evidence="18">
    <location>
        <begin position="761"/>
        <end position="784"/>
    </location>
</feature>
<comment type="catalytic activity">
    <reaction evidence="17">
        <text>Ca(2+)(in) + ATP + H2O = Ca(2+)(out) + ADP + phosphate + H(+)</text>
        <dbReference type="Rhea" id="RHEA:18105"/>
        <dbReference type="ChEBI" id="CHEBI:15377"/>
        <dbReference type="ChEBI" id="CHEBI:15378"/>
        <dbReference type="ChEBI" id="CHEBI:29108"/>
        <dbReference type="ChEBI" id="CHEBI:30616"/>
        <dbReference type="ChEBI" id="CHEBI:43474"/>
        <dbReference type="ChEBI" id="CHEBI:456216"/>
        <dbReference type="EC" id="7.2.2.10"/>
    </reaction>
</comment>
<keyword evidence="4" id="KW-0813">Transport</keyword>
<keyword evidence="5" id="KW-1003">Cell membrane</keyword>
<accession>K1N1Z3</accession>
<dbReference type="PANTHER" id="PTHR42861">
    <property type="entry name" value="CALCIUM-TRANSPORTING ATPASE"/>
    <property type="match status" value="1"/>
</dbReference>
<evidence type="ECO:0000256" key="11">
    <source>
        <dbReference type="ARBA" id="ARBA00022837"/>
    </source>
</evidence>
<evidence type="ECO:0000256" key="14">
    <source>
        <dbReference type="ARBA" id="ARBA00022989"/>
    </source>
</evidence>
<keyword evidence="11" id="KW-0106">Calcium</keyword>
<dbReference type="GO" id="GO:0140352">
    <property type="term" value="P:export from cell"/>
    <property type="evidence" value="ECO:0007669"/>
    <property type="project" value="UniProtKB-ARBA"/>
</dbReference>
<feature type="transmembrane region" description="Helical" evidence="18">
    <location>
        <begin position="295"/>
        <end position="313"/>
    </location>
</feature>
<dbReference type="NCBIfam" id="TIGR01517">
    <property type="entry name" value="ATPase-IIB_Ca"/>
    <property type="match status" value="1"/>
</dbReference>
<feature type="transmembrane region" description="Helical" evidence="18">
    <location>
        <begin position="325"/>
        <end position="354"/>
    </location>
</feature>
<keyword evidence="8 18" id="KW-0812">Transmembrane</keyword>
<dbReference type="Pfam" id="PF13246">
    <property type="entry name" value="Cation_ATPase"/>
    <property type="match status" value="1"/>
</dbReference>
<dbReference type="SFLD" id="SFLDG00002">
    <property type="entry name" value="C1.7:_P-type_atpase_like"/>
    <property type="match status" value="1"/>
</dbReference>
<dbReference type="AlphaFoldDB" id="K1N1Z3"/>
<evidence type="ECO:0000256" key="9">
    <source>
        <dbReference type="ARBA" id="ARBA00022723"/>
    </source>
</evidence>
<dbReference type="Pfam" id="PF00689">
    <property type="entry name" value="Cation_ATPase_C"/>
    <property type="match status" value="1"/>
</dbReference>
<evidence type="ECO:0000256" key="3">
    <source>
        <dbReference type="ARBA" id="ARBA00012790"/>
    </source>
</evidence>
<dbReference type="InterPro" id="IPR001757">
    <property type="entry name" value="P_typ_ATPase"/>
</dbReference>
<dbReference type="InterPro" id="IPR018303">
    <property type="entry name" value="ATPase_P-typ_P_site"/>
</dbReference>
<keyword evidence="14 18" id="KW-1133">Transmembrane helix</keyword>
<dbReference type="EC" id="7.2.2.10" evidence="3"/>
<keyword evidence="13" id="KW-1278">Translocase</keyword>
<evidence type="ECO:0000256" key="17">
    <source>
        <dbReference type="ARBA" id="ARBA00048694"/>
    </source>
</evidence>
<dbReference type="SFLD" id="SFLDS00003">
    <property type="entry name" value="Haloacid_Dehalogenase"/>
    <property type="match status" value="1"/>
</dbReference>
<evidence type="ECO:0000256" key="12">
    <source>
        <dbReference type="ARBA" id="ARBA00022840"/>
    </source>
</evidence>
<dbReference type="GO" id="GO:0046872">
    <property type="term" value="F:metal ion binding"/>
    <property type="evidence" value="ECO:0007669"/>
    <property type="project" value="UniProtKB-KW"/>
</dbReference>
<name>K1N1Z3_9LACO</name>
<dbReference type="InterPro" id="IPR004014">
    <property type="entry name" value="ATPase_P-typ_cation-transptr_N"/>
</dbReference>
<evidence type="ECO:0000313" key="21">
    <source>
        <dbReference type="Proteomes" id="UP000004722"/>
    </source>
</evidence>
<dbReference type="SFLD" id="SFLDF00027">
    <property type="entry name" value="p-type_atpase"/>
    <property type="match status" value="1"/>
</dbReference>
<dbReference type="InterPro" id="IPR059000">
    <property type="entry name" value="ATPase_P-type_domA"/>
</dbReference>
<dbReference type="SMART" id="SM00831">
    <property type="entry name" value="Cation_ATPase_N"/>
    <property type="match status" value="1"/>
</dbReference>
<dbReference type="InterPro" id="IPR023214">
    <property type="entry name" value="HAD_sf"/>
</dbReference>
<evidence type="ECO:0000256" key="18">
    <source>
        <dbReference type="SAM" id="Phobius"/>
    </source>
</evidence>
<feature type="transmembrane region" description="Helical" evidence="18">
    <location>
        <begin position="909"/>
        <end position="927"/>
    </location>
</feature>
<evidence type="ECO:0000256" key="10">
    <source>
        <dbReference type="ARBA" id="ARBA00022741"/>
    </source>
</evidence>
<dbReference type="InterPro" id="IPR044492">
    <property type="entry name" value="P_typ_ATPase_HD_dom"/>
</dbReference>
<evidence type="ECO:0000259" key="19">
    <source>
        <dbReference type="SMART" id="SM00831"/>
    </source>
</evidence>
<keyword evidence="15" id="KW-0406">Ion transport</keyword>
<keyword evidence="16 18" id="KW-0472">Membrane</keyword>
<comment type="similarity">
    <text evidence="2">Belongs to the cation transport ATPase (P-type) (TC 3.A.3) family. Type IIA subfamily.</text>
</comment>
<dbReference type="PATRIC" id="fig|883092.3.peg.1297"/>
<dbReference type="Gene3D" id="3.40.50.1000">
    <property type="entry name" value="HAD superfamily/HAD-like"/>
    <property type="match status" value="1"/>
</dbReference>
<dbReference type="InterPro" id="IPR008250">
    <property type="entry name" value="ATPase_P-typ_transduc_dom_A_sf"/>
</dbReference>
<dbReference type="InterPro" id="IPR006068">
    <property type="entry name" value="ATPase_P-typ_cation-transptr_C"/>
</dbReference>
<dbReference type="FunFam" id="2.70.150.10:FF:000016">
    <property type="entry name" value="Calcium-transporting P-type ATPase putative"/>
    <property type="match status" value="1"/>
</dbReference>
<dbReference type="InterPro" id="IPR036412">
    <property type="entry name" value="HAD-like_sf"/>
</dbReference>
<feature type="transmembrane region" description="Helical" evidence="18">
    <location>
        <begin position="877"/>
        <end position="897"/>
    </location>
</feature>
<dbReference type="SUPFAM" id="SSF56784">
    <property type="entry name" value="HAD-like"/>
    <property type="match status" value="1"/>
</dbReference>
<keyword evidence="6" id="KW-0597">Phosphoprotein</keyword>
<evidence type="ECO:0000256" key="1">
    <source>
        <dbReference type="ARBA" id="ARBA00004651"/>
    </source>
</evidence>
<sequence length="937" mass="102561">MRLLPRWNIGIPMMTTVNKIRKGKIYFFLVCGKYQTSACFYVLYSRGKMAKKYYVESIPDIEKDLNTSVKDGLSASDAKARLEQYGPKALASKKKQSMFMRFIDQFKDFMIIVLIIAAILSGVLAHEWTDAAIIMIVVILNAILGVFQEARSEAAIDALKEMATPDAHVRRDDTIVTIPSTELVPGDVVLLEAGDVVPADLRLNQAHSLKIEESALTGESVPVEKHAETLEGEDIALADRVNMAYSNTNVTYGRGEGIVTSTGMHTEVGKIATMLNNADETDTPLKRNLNQLGKTLTIMILAICVIVFIVGVLKADSAERNSTLMINMFLVAVSLAVAAIPEGLPAIVTIILALGTQTMAKHKAIVRKLPAVETLGATDIICSDKTGTLTQNRMTVEKVFYDKKLHDNSESISENNPALLAMTLANDTKIENGGDLLGDPTETALIQFAFDQNIDVTDLLEKYKRIQEVPFDSERKLMSTVNKDGEQYFVAVKGAPDMLLQRVTRIENGGQVEPITDKQKQNILAQNKQMAQQALRVLGLAYKKVDQLYTDPTTDNVEQDLIFAGLVGMIDPERGEAKAAVAEAKSAGIRTVMITGDHQTTAQAIAERLGIIEKGQDSRVLTGAELDKLDDEYFKQHVGDYSVYARVSPEHKVRIVKAWQANDKIVAMTGDGVNDAPSLKQADIGIGMGITGTEVSKGASDMVLADDNFATIVEAVKQGRKVFSNIQKAILYLMSCNVGEVLTVFMMTMLGWDILAPVQLLWINLVTDTLPAIALGVEPVEVGIMKRKPRGKKSNFFSGGVASSIIYQGILEGILVLGAYQIGLHVGPHVGDPSLQHGDALTMAFLTLGLIQLFHAINSKYVHQSIFRPHTFSNKWFNGAIIIAAVIMAAVELPFMTKFFDVTELDGPQWLVILIAGILMVLIVEIVKFCQRKMGKE</sequence>
<dbReference type="InterPro" id="IPR006408">
    <property type="entry name" value="P-type_ATPase_IIB"/>
</dbReference>
<dbReference type="EMBL" id="AGZG01000070">
    <property type="protein sequence ID" value="EKB68923.1"/>
    <property type="molecule type" value="Genomic_DNA"/>
</dbReference>
<evidence type="ECO:0000256" key="13">
    <source>
        <dbReference type="ARBA" id="ARBA00022967"/>
    </source>
</evidence>
<dbReference type="PRINTS" id="PR00120">
    <property type="entry name" value="HATPASE"/>
</dbReference>
<feature type="transmembrane region" description="Helical" evidence="18">
    <location>
        <begin position="730"/>
        <end position="755"/>
    </location>
</feature>
<dbReference type="Proteomes" id="UP000004722">
    <property type="component" value="Unassembled WGS sequence"/>
</dbReference>
<keyword evidence="7" id="KW-0109">Calcium transport</keyword>
<dbReference type="CDD" id="cd02089">
    <property type="entry name" value="P-type_ATPase_Ca_prok"/>
    <property type="match status" value="1"/>
</dbReference>
<dbReference type="PRINTS" id="PR00119">
    <property type="entry name" value="CATATPASE"/>
</dbReference>
<dbReference type="GO" id="GO:0005886">
    <property type="term" value="C:plasma membrane"/>
    <property type="evidence" value="ECO:0007669"/>
    <property type="project" value="UniProtKB-SubCell"/>
</dbReference>
<reference evidence="20 21" key="1">
    <citation type="submission" date="2012-07" db="EMBL/GenBank/DDBJ databases">
        <title>The Genome Sequence of Lactobacillus crispatus FB077-07.</title>
        <authorList>
            <consortium name="The Broad Institute Genome Sequencing Platform"/>
            <person name="Earl A."/>
            <person name="Ward D."/>
            <person name="Feldgarden M."/>
            <person name="Gevers D."/>
            <person name="Saerens B."/>
            <person name="Vaneechoutte M."/>
            <person name="Walker B."/>
            <person name="Young S.K."/>
            <person name="Zeng Q."/>
            <person name="Gargeya S."/>
            <person name="Fitzgerald M."/>
            <person name="Haas B."/>
            <person name="Abouelleil A."/>
            <person name="Alvarado L."/>
            <person name="Arachchi H.M."/>
            <person name="Berlin A.M."/>
            <person name="Chapman S.B."/>
            <person name="Goldberg J."/>
            <person name="Griggs A."/>
            <person name="Gujja S."/>
            <person name="Hansen M."/>
            <person name="Howarth C."/>
            <person name="Imamovic A."/>
            <person name="Larimer J."/>
            <person name="McCowen C."/>
            <person name="Montmayeur A."/>
            <person name="Murphy C."/>
            <person name="Neiman D."/>
            <person name="Pearson M."/>
            <person name="Priest M."/>
            <person name="Roberts A."/>
            <person name="Saif S."/>
            <person name="Shea T."/>
            <person name="Sisk P."/>
            <person name="Sykes S."/>
            <person name="Wortman J."/>
            <person name="Nusbaum C."/>
            <person name="Birren B."/>
        </authorList>
    </citation>
    <scope>NUCLEOTIDE SEQUENCE [LARGE SCALE GENOMIC DNA]</scope>
    <source>
        <strain evidence="20 21">FB077-07</strain>
    </source>
</reference>
<organism evidence="20 21">
    <name type="scientific">Lactobacillus crispatus FB077-07</name>
    <dbReference type="NCBI Taxonomy" id="883092"/>
    <lineage>
        <taxon>Bacteria</taxon>
        <taxon>Bacillati</taxon>
        <taxon>Bacillota</taxon>
        <taxon>Bacilli</taxon>
        <taxon>Lactobacillales</taxon>
        <taxon>Lactobacillaceae</taxon>
        <taxon>Lactobacillus</taxon>
    </lineage>
</organism>
<feature type="domain" description="Cation-transporting P-type ATPase N-terminal" evidence="19">
    <location>
        <begin position="52"/>
        <end position="126"/>
    </location>
</feature>
<comment type="caution">
    <text evidence="20">The sequence shown here is derived from an EMBL/GenBank/DDBJ whole genome shotgun (WGS) entry which is preliminary data.</text>
</comment>
<evidence type="ECO:0000256" key="6">
    <source>
        <dbReference type="ARBA" id="ARBA00022553"/>
    </source>
</evidence>
<keyword evidence="9" id="KW-0479">Metal-binding</keyword>
<dbReference type="NCBIfam" id="TIGR01494">
    <property type="entry name" value="ATPase_P-type"/>
    <property type="match status" value="3"/>
</dbReference>
<proteinExistence type="inferred from homology"/>
<feature type="transmembrane region" description="Helical" evidence="18">
    <location>
        <begin position="796"/>
        <end position="820"/>
    </location>
</feature>
<evidence type="ECO:0000313" key="20">
    <source>
        <dbReference type="EMBL" id="EKB68923.1"/>
    </source>
</evidence>
<dbReference type="InterPro" id="IPR023298">
    <property type="entry name" value="ATPase_P-typ_TM_dom_sf"/>
</dbReference>
<feature type="transmembrane region" description="Helical" evidence="18">
    <location>
        <begin position="106"/>
        <end position="125"/>
    </location>
</feature>
<dbReference type="SUPFAM" id="SSF81660">
    <property type="entry name" value="Metal cation-transporting ATPase, ATP-binding domain N"/>
    <property type="match status" value="1"/>
</dbReference>
<keyword evidence="12" id="KW-0067">ATP-binding</keyword>
<dbReference type="HOGENOM" id="CLU_002360_3_3_9"/>
<keyword evidence="10" id="KW-0547">Nucleotide-binding</keyword>
<gene>
    <name evidence="20" type="ORF">HMPREF9249_01309</name>
</gene>
<evidence type="ECO:0000256" key="15">
    <source>
        <dbReference type="ARBA" id="ARBA00023065"/>
    </source>
</evidence>